<evidence type="ECO:0000313" key="2">
    <source>
        <dbReference type="Proteomes" id="UP000198508"/>
    </source>
</evidence>
<protein>
    <submittedName>
        <fullName evidence="1">Uncharacterized protein</fullName>
    </submittedName>
</protein>
<dbReference type="EMBL" id="FOIM01000005">
    <property type="protein sequence ID" value="SET37842.1"/>
    <property type="molecule type" value="Genomic_DNA"/>
</dbReference>
<reference evidence="2" key="1">
    <citation type="submission" date="2016-10" db="EMBL/GenBank/DDBJ databases">
        <authorList>
            <person name="Varghese N."/>
            <person name="Submissions S."/>
        </authorList>
    </citation>
    <scope>NUCLEOTIDE SEQUENCE [LARGE SCALE GENOMIC DNA]</scope>
    <source>
        <strain evidence="2">NLAE-zl-G277</strain>
    </source>
</reference>
<dbReference type="Proteomes" id="UP000198508">
    <property type="component" value="Unassembled WGS sequence"/>
</dbReference>
<organism evidence="1 2">
    <name type="scientific">Enterocloster lavalensis</name>
    <dbReference type="NCBI Taxonomy" id="460384"/>
    <lineage>
        <taxon>Bacteria</taxon>
        <taxon>Bacillati</taxon>
        <taxon>Bacillota</taxon>
        <taxon>Clostridia</taxon>
        <taxon>Lachnospirales</taxon>
        <taxon>Lachnospiraceae</taxon>
        <taxon>Enterocloster</taxon>
    </lineage>
</organism>
<gene>
    <name evidence="1" type="ORF">SAMN05216313_105156</name>
</gene>
<dbReference type="STRING" id="460384.SAMN05216313_105156"/>
<accession>A0A1I0DYP5</accession>
<keyword evidence="2" id="KW-1185">Reference proteome</keyword>
<sequence>MMIVIVLILLIVCLIGVLVYCCSAGKIPYDRQTDDDAQMEFLRRYEEG</sequence>
<evidence type="ECO:0000313" key="1">
    <source>
        <dbReference type="EMBL" id="SET37842.1"/>
    </source>
</evidence>
<proteinExistence type="predicted"/>
<name>A0A1I0DYP5_9FIRM</name>
<dbReference type="AlphaFoldDB" id="A0A1I0DYP5"/>